<comment type="caution">
    <text evidence="3">The sequence shown here is derived from an EMBL/GenBank/DDBJ whole genome shotgun (WGS) entry which is preliminary data.</text>
</comment>
<dbReference type="Proteomes" id="UP000246018">
    <property type="component" value="Unassembled WGS sequence"/>
</dbReference>
<proteinExistence type="predicted"/>
<gene>
    <name evidence="3" type="ORF">DDE18_01090</name>
</gene>
<dbReference type="Pfam" id="PF04892">
    <property type="entry name" value="VanZ"/>
    <property type="match status" value="1"/>
</dbReference>
<keyword evidence="1" id="KW-1133">Transmembrane helix</keyword>
<evidence type="ECO:0000313" key="4">
    <source>
        <dbReference type="Proteomes" id="UP000246018"/>
    </source>
</evidence>
<sequence>MARGKPPRHRVAFSAVVTIGGTGVMVLGALLAAALAALVALLVRRRLGPVHAVLVAGLLWSLLVIAVVTLVPAQWGTGIVPAETRSPTCSWDYGGPAPEGFWVLGGTQRTLNTLLFVPAGAFGVLAFAGWWAWRWIPLGFAGLAAYSIGIETGQLALARIDRACDVTDVVDNVTGAAIGVVIGLLLAAVLRPWRRY</sequence>
<dbReference type="InterPro" id="IPR006976">
    <property type="entry name" value="VanZ-like"/>
</dbReference>
<dbReference type="EMBL" id="QDGZ01000001">
    <property type="protein sequence ID" value="PVG84259.1"/>
    <property type="molecule type" value="Genomic_DNA"/>
</dbReference>
<organism evidence="3 4">
    <name type="scientific">Nocardioides gansuensis</name>
    <dbReference type="NCBI Taxonomy" id="2138300"/>
    <lineage>
        <taxon>Bacteria</taxon>
        <taxon>Bacillati</taxon>
        <taxon>Actinomycetota</taxon>
        <taxon>Actinomycetes</taxon>
        <taxon>Propionibacteriales</taxon>
        <taxon>Nocardioidaceae</taxon>
        <taxon>Nocardioides</taxon>
    </lineage>
</organism>
<accession>A0A2T8FEY7</accession>
<feature type="domain" description="VanZ-like" evidence="2">
    <location>
        <begin position="97"/>
        <end position="185"/>
    </location>
</feature>
<feature type="transmembrane region" description="Helical" evidence="1">
    <location>
        <begin position="175"/>
        <end position="193"/>
    </location>
</feature>
<keyword evidence="4" id="KW-1185">Reference proteome</keyword>
<evidence type="ECO:0000259" key="2">
    <source>
        <dbReference type="Pfam" id="PF04892"/>
    </source>
</evidence>
<name>A0A2T8FEY7_9ACTN</name>
<evidence type="ECO:0000256" key="1">
    <source>
        <dbReference type="SAM" id="Phobius"/>
    </source>
</evidence>
<feature type="transmembrane region" description="Helical" evidence="1">
    <location>
        <begin position="49"/>
        <end position="71"/>
    </location>
</feature>
<reference evidence="3 4" key="1">
    <citation type="submission" date="2018-04" db="EMBL/GenBank/DDBJ databases">
        <title>Genome of Nocardioides gansuensis WSJ-1.</title>
        <authorList>
            <person name="Wu S."/>
            <person name="Wang G."/>
        </authorList>
    </citation>
    <scope>NUCLEOTIDE SEQUENCE [LARGE SCALE GENOMIC DNA]</scope>
    <source>
        <strain evidence="3 4">WSJ-1</strain>
    </source>
</reference>
<keyword evidence="1" id="KW-0812">Transmembrane</keyword>
<keyword evidence="1" id="KW-0472">Membrane</keyword>
<evidence type="ECO:0000313" key="3">
    <source>
        <dbReference type="EMBL" id="PVG84259.1"/>
    </source>
</evidence>
<dbReference type="AlphaFoldDB" id="A0A2T8FEY7"/>
<protein>
    <recommendedName>
        <fullName evidence="2">VanZ-like domain-containing protein</fullName>
    </recommendedName>
</protein>
<feature type="transmembrane region" description="Helical" evidence="1">
    <location>
        <begin position="114"/>
        <end position="133"/>
    </location>
</feature>
<feature type="transmembrane region" description="Helical" evidence="1">
    <location>
        <begin position="12"/>
        <end position="43"/>
    </location>
</feature>